<proteinExistence type="predicted"/>
<dbReference type="EMBL" id="KI925457">
    <property type="protein sequence ID" value="ETW82754.1"/>
    <property type="molecule type" value="Genomic_DNA"/>
</dbReference>
<dbReference type="AlphaFoldDB" id="W4KAH8"/>
<reference evidence="2 3" key="1">
    <citation type="journal article" date="2012" name="New Phytol.">
        <title>Insight into trade-off between wood decay and parasitism from the genome of a fungal forest pathogen.</title>
        <authorList>
            <person name="Olson A."/>
            <person name="Aerts A."/>
            <person name="Asiegbu F."/>
            <person name="Belbahri L."/>
            <person name="Bouzid O."/>
            <person name="Broberg A."/>
            <person name="Canback B."/>
            <person name="Coutinho P.M."/>
            <person name="Cullen D."/>
            <person name="Dalman K."/>
            <person name="Deflorio G."/>
            <person name="van Diepen L.T."/>
            <person name="Dunand C."/>
            <person name="Duplessis S."/>
            <person name="Durling M."/>
            <person name="Gonthier P."/>
            <person name="Grimwood J."/>
            <person name="Fossdal C.G."/>
            <person name="Hansson D."/>
            <person name="Henrissat B."/>
            <person name="Hietala A."/>
            <person name="Himmelstrand K."/>
            <person name="Hoffmeister D."/>
            <person name="Hogberg N."/>
            <person name="James T.Y."/>
            <person name="Karlsson M."/>
            <person name="Kohler A."/>
            <person name="Kues U."/>
            <person name="Lee Y.H."/>
            <person name="Lin Y.C."/>
            <person name="Lind M."/>
            <person name="Lindquist E."/>
            <person name="Lombard V."/>
            <person name="Lucas S."/>
            <person name="Lunden K."/>
            <person name="Morin E."/>
            <person name="Murat C."/>
            <person name="Park J."/>
            <person name="Raffaello T."/>
            <person name="Rouze P."/>
            <person name="Salamov A."/>
            <person name="Schmutz J."/>
            <person name="Solheim H."/>
            <person name="Stahlberg J."/>
            <person name="Velez H."/>
            <person name="de Vries R.P."/>
            <person name="Wiebenga A."/>
            <person name="Woodward S."/>
            <person name="Yakovlev I."/>
            <person name="Garbelotto M."/>
            <person name="Martin F."/>
            <person name="Grigoriev I.V."/>
            <person name="Stenlid J."/>
        </authorList>
    </citation>
    <scope>NUCLEOTIDE SEQUENCE [LARGE SCALE GENOMIC DNA]</scope>
    <source>
        <strain evidence="2 3">TC 32-1</strain>
    </source>
</reference>
<dbReference type="STRING" id="747525.W4KAH8"/>
<feature type="compositionally biased region" description="Polar residues" evidence="1">
    <location>
        <begin position="399"/>
        <end position="409"/>
    </location>
</feature>
<evidence type="ECO:0000313" key="3">
    <source>
        <dbReference type="Proteomes" id="UP000030671"/>
    </source>
</evidence>
<feature type="region of interest" description="Disordered" evidence="1">
    <location>
        <begin position="67"/>
        <end position="97"/>
    </location>
</feature>
<feature type="compositionally biased region" description="Pro residues" evidence="1">
    <location>
        <begin position="85"/>
        <end position="97"/>
    </location>
</feature>
<feature type="region of interest" description="Disordered" evidence="1">
    <location>
        <begin position="371"/>
        <end position="473"/>
    </location>
</feature>
<evidence type="ECO:0000256" key="1">
    <source>
        <dbReference type="SAM" id="MobiDB-lite"/>
    </source>
</evidence>
<feature type="compositionally biased region" description="Pro residues" evidence="1">
    <location>
        <begin position="146"/>
        <end position="163"/>
    </location>
</feature>
<dbReference type="HOGENOM" id="CLU_016306_0_0_1"/>
<feature type="compositionally biased region" description="Polar residues" evidence="1">
    <location>
        <begin position="447"/>
        <end position="461"/>
    </location>
</feature>
<protein>
    <submittedName>
        <fullName evidence="2">Uncharacterized protein</fullName>
    </submittedName>
</protein>
<gene>
    <name evidence="2" type="ORF">HETIRDRAFT_163178</name>
</gene>
<keyword evidence="3" id="KW-1185">Reference proteome</keyword>
<dbReference type="KEGG" id="hir:HETIRDRAFT_163178"/>
<dbReference type="Proteomes" id="UP000030671">
    <property type="component" value="Unassembled WGS sequence"/>
</dbReference>
<feature type="compositionally biased region" description="Polar residues" evidence="1">
    <location>
        <begin position="417"/>
        <end position="430"/>
    </location>
</feature>
<feature type="compositionally biased region" description="Basic and acidic residues" evidence="1">
    <location>
        <begin position="371"/>
        <end position="387"/>
    </location>
</feature>
<dbReference type="InParanoid" id="W4KAH8"/>
<dbReference type="eggNOG" id="ENOG502SI8I">
    <property type="taxonomic scope" value="Eukaryota"/>
</dbReference>
<organism evidence="2 3">
    <name type="scientific">Heterobasidion irregulare (strain TC 32-1)</name>
    <dbReference type="NCBI Taxonomy" id="747525"/>
    <lineage>
        <taxon>Eukaryota</taxon>
        <taxon>Fungi</taxon>
        <taxon>Dikarya</taxon>
        <taxon>Basidiomycota</taxon>
        <taxon>Agaricomycotina</taxon>
        <taxon>Agaricomycetes</taxon>
        <taxon>Russulales</taxon>
        <taxon>Bondarzewiaceae</taxon>
        <taxon>Heterobasidion</taxon>
        <taxon>Heterobasidion annosum species complex</taxon>
    </lineage>
</organism>
<feature type="region of interest" description="Disordered" evidence="1">
    <location>
        <begin position="143"/>
        <end position="165"/>
    </location>
</feature>
<name>W4KAH8_HETIT</name>
<dbReference type="RefSeq" id="XP_009545080.1">
    <property type="nucleotide sequence ID" value="XM_009546785.1"/>
</dbReference>
<dbReference type="OrthoDB" id="2507647at2759"/>
<dbReference type="GeneID" id="20667827"/>
<evidence type="ECO:0000313" key="2">
    <source>
        <dbReference type="EMBL" id="ETW82754.1"/>
    </source>
</evidence>
<sequence>MPGVFVEVTRSIVPQRRTRSSHEIIDVDLLDDNVIHRPTQRRRMASSVGSSTSSDVIVLDSDDEQFASSQGLTTRPRRSGARLVSPPPPLPNLSIPPVPLIQEHHHLHTTPDPPPQPPTFGLVRPNEHPFEFEVSLGPRRVHALPRPAPVRPPPPPAPAPPSHHVPNMGFGGAILSLNRQNAIEQHLEQERSRDRQLARMQNIFRRVSSYLPYWRSVIDRGEADELLDAALAESLINPVWGDVTGVSEDGDAFGSHFRRVQQGYKSIYTHPLPPAEGFTHNFAHSVPKSSPTDVIVLDEDEISASASGTSSSCDVSMMLVCASCLDPLYLAGGALSDEERAKSKVWGLRCGHMLDGKCVAKLMQPLDLEKDGVELGDGRPCDEEVSKGKGKSKARTSIDRATSNDSIGSTPPIAIHQHTTQSNTASNSVRSRLRPRNTAGLVLHASAPSSGRDTRSVNPPQTHLGHRPHPRPAYSVYGPSSSATPSSGLNARAKGKGKVVAPRIEATHEWRCPVPKCGHLHSSINVEGKGWMMDENRGAVGVFA</sequence>
<accession>W4KAH8</accession>